<dbReference type="Proteomes" id="UP000886251">
    <property type="component" value="Unassembled WGS sequence"/>
</dbReference>
<dbReference type="PANTHER" id="PTHR14136:SF17">
    <property type="entry name" value="BTB_POZ DOMAIN-CONTAINING PROTEIN KCTD9"/>
    <property type="match status" value="1"/>
</dbReference>
<organism evidence="1">
    <name type="scientific">Sedimenticola thiotaurini</name>
    <dbReference type="NCBI Taxonomy" id="1543721"/>
    <lineage>
        <taxon>Bacteria</taxon>
        <taxon>Pseudomonadati</taxon>
        <taxon>Pseudomonadota</taxon>
        <taxon>Gammaproteobacteria</taxon>
        <taxon>Chromatiales</taxon>
        <taxon>Sedimenticolaceae</taxon>
        <taxon>Sedimenticola</taxon>
    </lineage>
</organism>
<dbReference type="EMBL" id="DRKP01000113">
    <property type="protein sequence ID" value="HEB96738.1"/>
    <property type="molecule type" value="Genomic_DNA"/>
</dbReference>
<dbReference type="AlphaFoldDB" id="A0A831W5X1"/>
<sequence length="195" mass="20796">MTKKPTTTDFDVPRPGPTILDHLPQRALLRELKGMDLSNQDLRGQDLHHADLTGCDLAGADLRAVKLRGSNLADVYLASTDLRGADLRQVTMSFQCDDTDFGGADLRDGFIGVMDATDDSDPPSFTNADLRGCRLRGHLRGARFNGADLRGADFNGDATGATFSGAKLDASAWKSAERCKGDLTGAIPVGFDPTA</sequence>
<dbReference type="Gene3D" id="2.160.20.80">
    <property type="entry name" value="E3 ubiquitin-protein ligase SopA"/>
    <property type="match status" value="2"/>
</dbReference>
<proteinExistence type="predicted"/>
<reference evidence="1" key="1">
    <citation type="journal article" date="2020" name="mSystems">
        <title>Genome- and Community-Level Interaction Insights into Carbon Utilization and Element Cycling Functions of Hydrothermarchaeota in Hydrothermal Sediment.</title>
        <authorList>
            <person name="Zhou Z."/>
            <person name="Liu Y."/>
            <person name="Xu W."/>
            <person name="Pan J."/>
            <person name="Luo Z.H."/>
            <person name="Li M."/>
        </authorList>
    </citation>
    <scope>NUCLEOTIDE SEQUENCE [LARGE SCALE GENOMIC DNA]</scope>
    <source>
        <strain evidence="1">HyVt-443</strain>
    </source>
</reference>
<name>A0A831W5X1_9GAMM</name>
<gene>
    <name evidence="1" type="ORF">ENI96_09960</name>
</gene>
<dbReference type="PANTHER" id="PTHR14136">
    <property type="entry name" value="BTB_POZ DOMAIN-CONTAINING PROTEIN KCTD9"/>
    <property type="match status" value="1"/>
</dbReference>
<dbReference type="InterPro" id="IPR001646">
    <property type="entry name" value="5peptide_repeat"/>
</dbReference>
<dbReference type="InterPro" id="IPR051082">
    <property type="entry name" value="Pentapeptide-BTB/POZ_domain"/>
</dbReference>
<comment type="caution">
    <text evidence="1">The sequence shown here is derived from an EMBL/GenBank/DDBJ whole genome shotgun (WGS) entry which is preliminary data.</text>
</comment>
<protein>
    <submittedName>
        <fullName evidence="1">Pentapeptide repeat-containing protein</fullName>
    </submittedName>
</protein>
<evidence type="ECO:0000313" key="1">
    <source>
        <dbReference type="EMBL" id="HEB96738.1"/>
    </source>
</evidence>
<dbReference type="SUPFAM" id="SSF141571">
    <property type="entry name" value="Pentapeptide repeat-like"/>
    <property type="match status" value="1"/>
</dbReference>
<accession>A0A831W5X1</accession>
<dbReference type="Pfam" id="PF00805">
    <property type="entry name" value="Pentapeptide"/>
    <property type="match status" value="2"/>
</dbReference>